<reference evidence="2" key="1">
    <citation type="submission" date="2023-04" db="EMBL/GenBank/DDBJ databases">
        <authorList>
            <consortium name="ELIXIR-Norway"/>
        </authorList>
    </citation>
    <scope>NUCLEOTIDE SEQUENCE [LARGE SCALE GENOMIC DNA]</scope>
</reference>
<organism evidence="2 3">
    <name type="scientific">Rangifer tarandus platyrhynchus</name>
    <name type="common">Svalbard reindeer</name>
    <dbReference type="NCBI Taxonomy" id="3082113"/>
    <lineage>
        <taxon>Eukaryota</taxon>
        <taxon>Metazoa</taxon>
        <taxon>Chordata</taxon>
        <taxon>Craniata</taxon>
        <taxon>Vertebrata</taxon>
        <taxon>Euteleostomi</taxon>
        <taxon>Mammalia</taxon>
        <taxon>Eutheria</taxon>
        <taxon>Laurasiatheria</taxon>
        <taxon>Artiodactyla</taxon>
        <taxon>Ruminantia</taxon>
        <taxon>Pecora</taxon>
        <taxon>Cervidae</taxon>
        <taxon>Odocoileinae</taxon>
        <taxon>Rangifer</taxon>
    </lineage>
</organism>
<sequence>MIASVRGAETTLAGGEAAARDPGNPGDDAADARPPEPPARPWLGVSLQVTSPRASPTPRGRTALRDGRMTVCCPRTHPEDRRSPPALSDTIKSACSQVLKCLKTFNLRP</sequence>
<feature type="compositionally biased region" description="Low complexity" evidence="1">
    <location>
        <begin position="7"/>
        <end position="27"/>
    </location>
</feature>
<evidence type="ECO:0000313" key="2">
    <source>
        <dbReference type="EMBL" id="CAI9154080.1"/>
    </source>
</evidence>
<protein>
    <submittedName>
        <fullName evidence="2">Uncharacterized protein</fullName>
    </submittedName>
</protein>
<evidence type="ECO:0000256" key="1">
    <source>
        <dbReference type="SAM" id="MobiDB-lite"/>
    </source>
</evidence>
<proteinExistence type="predicted"/>
<dbReference type="EMBL" id="OX459947">
    <property type="protein sequence ID" value="CAI9154080.1"/>
    <property type="molecule type" value="Genomic_DNA"/>
</dbReference>
<accession>A0ABN8XXM0</accession>
<evidence type="ECO:0000313" key="3">
    <source>
        <dbReference type="Proteomes" id="UP001176941"/>
    </source>
</evidence>
<feature type="region of interest" description="Disordered" evidence="1">
    <location>
        <begin position="1"/>
        <end position="88"/>
    </location>
</feature>
<keyword evidence="3" id="KW-1185">Reference proteome</keyword>
<gene>
    <name evidence="2" type="ORF">MRATA1EN1_LOCUS3042</name>
</gene>
<name>A0ABN8XXM0_RANTA</name>
<dbReference type="Proteomes" id="UP001176941">
    <property type="component" value="Chromosome 11"/>
</dbReference>